<evidence type="ECO:0000313" key="5">
    <source>
        <dbReference type="Proteomes" id="UP001151760"/>
    </source>
</evidence>
<gene>
    <name evidence="4" type="ORF">Tco_0993041</name>
</gene>
<keyword evidence="2" id="KW-0677">Repeat</keyword>
<dbReference type="InterPro" id="IPR045227">
    <property type="entry name" value="WDR18/Ipi3/RID3"/>
</dbReference>
<sequence>MKEALVVCGSKNLTVGVTIWDIETGDHLLHIPTCASPFQGITCLRDQYLVATQIHHLGSVAVEAIEHLTSTKDGIYLAGGATSGNVYLWEVINGKLLKTWHAHNSPLTCLAFSNDSSLLISGSEDGMIVVWPMIGLLDETNVLYSHTPLSVSTDHKSFITGLLPSSIVSCSVFVSSSLDGTCKVWDLVNGTLLQTLSFPQPITAAVLDPAERFLFSGSADGRIFMSPFDSGLMKKSCVDSMDVKIELSGHKEPITALTFSRSGLISASEDCTACLWDVVKGVIIRRFYHHKGIKQLEIMLVNDFIRAQDDPSKDTVILLSSPKEQVTHLYQSANLLNQQIHDLEVGRTPEALQLKVKTNIENRLWIIDMTKRVMEMNDHLQSRLLDLNQHRISLEETEAKRNKDI</sequence>
<dbReference type="PRINTS" id="PR00320">
    <property type="entry name" value="GPROTEINBRPT"/>
</dbReference>
<reference evidence="4" key="2">
    <citation type="submission" date="2022-01" db="EMBL/GenBank/DDBJ databases">
        <authorList>
            <person name="Yamashiro T."/>
            <person name="Shiraishi A."/>
            <person name="Satake H."/>
            <person name="Nakayama K."/>
        </authorList>
    </citation>
    <scope>NUCLEOTIDE SEQUENCE</scope>
</reference>
<evidence type="ECO:0000256" key="2">
    <source>
        <dbReference type="ARBA" id="ARBA00022737"/>
    </source>
</evidence>
<reference evidence="4" key="1">
    <citation type="journal article" date="2022" name="Int. J. Mol. Sci.">
        <title>Draft Genome of Tanacetum Coccineum: Genomic Comparison of Closely Related Tanacetum-Family Plants.</title>
        <authorList>
            <person name="Yamashiro T."/>
            <person name="Shiraishi A."/>
            <person name="Nakayama K."/>
            <person name="Satake H."/>
        </authorList>
    </citation>
    <scope>NUCLEOTIDE SEQUENCE</scope>
</reference>
<proteinExistence type="predicted"/>
<name>A0ABQ5F5J2_9ASTR</name>
<dbReference type="EMBL" id="BQNB010016978">
    <property type="protein sequence ID" value="GJT57987.1"/>
    <property type="molecule type" value="Genomic_DNA"/>
</dbReference>
<comment type="caution">
    <text evidence="4">The sequence shown here is derived from an EMBL/GenBank/DDBJ whole genome shotgun (WGS) entry which is preliminary data.</text>
</comment>
<dbReference type="SMART" id="SM00320">
    <property type="entry name" value="WD40"/>
    <property type="match status" value="5"/>
</dbReference>
<dbReference type="InterPro" id="IPR001680">
    <property type="entry name" value="WD40_rpt"/>
</dbReference>
<dbReference type="SUPFAM" id="SSF50978">
    <property type="entry name" value="WD40 repeat-like"/>
    <property type="match status" value="1"/>
</dbReference>
<feature type="repeat" description="WD" evidence="3">
    <location>
        <begin position="100"/>
        <end position="131"/>
    </location>
</feature>
<dbReference type="InterPro" id="IPR020472">
    <property type="entry name" value="WD40_PAC1"/>
</dbReference>
<dbReference type="PANTHER" id="PTHR18763:SF4">
    <property type="entry name" value="PROTEIN ROOT INITIATION DEFECTIVE 3-LIKE"/>
    <property type="match status" value="1"/>
</dbReference>
<dbReference type="Proteomes" id="UP001151760">
    <property type="component" value="Unassembled WGS sequence"/>
</dbReference>
<accession>A0ABQ5F5J2</accession>
<dbReference type="InterPro" id="IPR015943">
    <property type="entry name" value="WD40/YVTN_repeat-like_dom_sf"/>
</dbReference>
<protein>
    <submittedName>
        <fullName evidence="4">Root initiation defective 3-like protein</fullName>
    </submittedName>
</protein>
<dbReference type="InterPro" id="IPR019775">
    <property type="entry name" value="WD40_repeat_CS"/>
</dbReference>
<organism evidence="4 5">
    <name type="scientific">Tanacetum coccineum</name>
    <dbReference type="NCBI Taxonomy" id="301880"/>
    <lineage>
        <taxon>Eukaryota</taxon>
        <taxon>Viridiplantae</taxon>
        <taxon>Streptophyta</taxon>
        <taxon>Embryophyta</taxon>
        <taxon>Tracheophyta</taxon>
        <taxon>Spermatophyta</taxon>
        <taxon>Magnoliopsida</taxon>
        <taxon>eudicotyledons</taxon>
        <taxon>Gunneridae</taxon>
        <taxon>Pentapetalae</taxon>
        <taxon>asterids</taxon>
        <taxon>campanulids</taxon>
        <taxon>Asterales</taxon>
        <taxon>Asteraceae</taxon>
        <taxon>Asteroideae</taxon>
        <taxon>Anthemideae</taxon>
        <taxon>Anthemidinae</taxon>
        <taxon>Tanacetum</taxon>
    </lineage>
</organism>
<dbReference type="PROSITE" id="PS50294">
    <property type="entry name" value="WD_REPEATS_REGION"/>
    <property type="match status" value="2"/>
</dbReference>
<keyword evidence="1 3" id="KW-0853">WD repeat</keyword>
<keyword evidence="5" id="KW-1185">Reference proteome</keyword>
<dbReference type="Pfam" id="PF00400">
    <property type="entry name" value="WD40"/>
    <property type="match status" value="4"/>
</dbReference>
<evidence type="ECO:0000256" key="3">
    <source>
        <dbReference type="PROSITE-ProRule" id="PRU00221"/>
    </source>
</evidence>
<evidence type="ECO:0000256" key="1">
    <source>
        <dbReference type="ARBA" id="ARBA00022574"/>
    </source>
</evidence>
<dbReference type="InterPro" id="IPR036322">
    <property type="entry name" value="WD40_repeat_dom_sf"/>
</dbReference>
<dbReference type="PANTHER" id="PTHR18763">
    <property type="entry name" value="WD-REPEAT PROTEIN 18"/>
    <property type="match status" value="1"/>
</dbReference>
<dbReference type="PROSITE" id="PS00678">
    <property type="entry name" value="WD_REPEATS_1"/>
    <property type="match status" value="1"/>
</dbReference>
<dbReference type="PROSITE" id="PS50082">
    <property type="entry name" value="WD_REPEATS_2"/>
    <property type="match status" value="3"/>
</dbReference>
<feature type="repeat" description="WD" evidence="3">
    <location>
        <begin position="247"/>
        <end position="286"/>
    </location>
</feature>
<feature type="repeat" description="WD" evidence="3">
    <location>
        <begin position="173"/>
        <end position="195"/>
    </location>
</feature>
<evidence type="ECO:0000313" key="4">
    <source>
        <dbReference type="EMBL" id="GJT57987.1"/>
    </source>
</evidence>
<dbReference type="Gene3D" id="2.130.10.10">
    <property type="entry name" value="YVTN repeat-like/Quinoprotein amine dehydrogenase"/>
    <property type="match status" value="2"/>
</dbReference>